<dbReference type="PANTHER" id="PTHR12752">
    <property type="entry name" value="PHOSPHOINOSITOL 3-PHOSPHATE-BINDING PROTEIN"/>
    <property type="match status" value="1"/>
</dbReference>
<evidence type="ECO:0000256" key="2">
    <source>
        <dbReference type="ARBA" id="ARBA00022490"/>
    </source>
</evidence>
<feature type="domain" description="WW" evidence="6">
    <location>
        <begin position="11"/>
        <end position="44"/>
    </location>
</feature>
<dbReference type="RefSeq" id="XP_042577570.1">
    <property type="nucleotide sequence ID" value="XM_042721636.1"/>
</dbReference>
<gene>
    <name evidence="7" type="primary">LOC109062765</name>
</gene>
<dbReference type="PANTHER" id="PTHR12752:SF3">
    <property type="entry name" value="PLECKSTRIN HOMOLOGY DOMAIN-CONTAINING FAMILY A MEMBER 5"/>
    <property type="match status" value="1"/>
</dbReference>
<accession>A0A9Q9ZXQ4</accession>
<name>A0A9Q9ZXQ4_CYPCA</name>
<sequence length="207" mass="23503">MAADLNPEWLSCLPSSWSYGVTRDGRVFFINEEAKSTTWLHPVTGEAVITGHRKTPDLPTGWEEGYTFEGARCYIKVSQMMEGCSVWVLGVPVLFTSLFTSSLFSKPSCHDIPILLSLRCDKSTLADADGRDVLSDGCYQIREERLRRKWNSYRDIEQIQGAISVKARIKTIACLVGVVILTIFLPSIHPFFILFFYILFIIYCIIF</sequence>
<dbReference type="GO" id="GO:0032266">
    <property type="term" value="F:phosphatidylinositol-3-phosphate binding"/>
    <property type="evidence" value="ECO:0007669"/>
    <property type="project" value="TreeGrafter"/>
</dbReference>
<dbReference type="GO" id="GO:0005829">
    <property type="term" value="C:cytosol"/>
    <property type="evidence" value="ECO:0007669"/>
    <property type="project" value="TreeGrafter"/>
</dbReference>
<dbReference type="PROSITE" id="PS50020">
    <property type="entry name" value="WW_DOMAIN_2"/>
    <property type="match status" value="1"/>
</dbReference>
<dbReference type="PROSITE" id="PS01159">
    <property type="entry name" value="WW_DOMAIN_1"/>
    <property type="match status" value="1"/>
</dbReference>
<dbReference type="Proteomes" id="UP001155660">
    <property type="component" value="Chromosome B4"/>
</dbReference>
<keyword evidence="5" id="KW-0472">Membrane</keyword>
<feature type="transmembrane region" description="Helical" evidence="5">
    <location>
        <begin position="167"/>
        <end position="185"/>
    </location>
</feature>
<evidence type="ECO:0000256" key="5">
    <source>
        <dbReference type="SAM" id="Phobius"/>
    </source>
</evidence>
<keyword evidence="5" id="KW-0812">Transmembrane</keyword>
<keyword evidence="3" id="KW-0597">Phosphoprotein</keyword>
<proteinExistence type="predicted"/>
<evidence type="ECO:0000256" key="4">
    <source>
        <dbReference type="ARBA" id="ARBA00022737"/>
    </source>
</evidence>
<dbReference type="SMART" id="SM00456">
    <property type="entry name" value="WW"/>
    <property type="match status" value="1"/>
</dbReference>
<keyword evidence="5" id="KW-1133">Transmembrane helix</keyword>
<reference evidence="7" key="1">
    <citation type="submission" date="2025-08" db="UniProtKB">
        <authorList>
            <consortium name="RefSeq"/>
        </authorList>
    </citation>
    <scope>IDENTIFICATION</scope>
    <source>
        <tissue evidence="7">Muscle</tissue>
    </source>
</reference>
<evidence type="ECO:0000256" key="3">
    <source>
        <dbReference type="ARBA" id="ARBA00022553"/>
    </source>
</evidence>
<comment type="subcellular location">
    <subcellularLocation>
        <location evidence="1">Cytoplasm</location>
    </subcellularLocation>
</comment>
<keyword evidence="4" id="KW-0677">Repeat</keyword>
<evidence type="ECO:0000259" key="6">
    <source>
        <dbReference type="PROSITE" id="PS50020"/>
    </source>
</evidence>
<dbReference type="GeneID" id="109062765"/>
<dbReference type="CDD" id="cd00201">
    <property type="entry name" value="WW"/>
    <property type="match status" value="1"/>
</dbReference>
<dbReference type="KEGG" id="ccar:109062765"/>
<dbReference type="GO" id="GO:0010314">
    <property type="term" value="F:phosphatidylinositol-5-phosphate binding"/>
    <property type="evidence" value="ECO:0007669"/>
    <property type="project" value="TreeGrafter"/>
</dbReference>
<dbReference type="GO" id="GO:0070273">
    <property type="term" value="F:phosphatidylinositol-4-phosphate binding"/>
    <property type="evidence" value="ECO:0007669"/>
    <property type="project" value="TreeGrafter"/>
</dbReference>
<protein>
    <submittedName>
        <fullName evidence="7">Uncharacterized protein LOC109062765 isoform X1</fullName>
    </submittedName>
</protein>
<dbReference type="FunFam" id="2.20.70.10:FF:000027">
    <property type="entry name" value="pleckstrin homology domain-containing family A member 5 isoform X1"/>
    <property type="match status" value="1"/>
</dbReference>
<dbReference type="InterPro" id="IPR001202">
    <property type="entry name" value="WW_dom"/>
</dbReference>
<dbReference type="OrthoDB" id="43122at2759"/>
<dbReference type="AlphaFoldDB" id="A0A9Q9ZXQ4"/>
<organism evidence="7">
    <name type="scientific">Cyprinus carpio</name>
    <name type="common">Common carp</name>
    <dbReference type="NCBI Taxonomy" id="7962"/>
    <lineage>
        <taxon>Eukaryota</taxon>
        <taxon>Metazoa</taxon>
        <taxon>Chordata</taxon>
        <taxon>Craniata</taxon>
        <taxon>Vertebrata</taxon>
        <taxon>Euteleostomi</taxon>
        <taxon>Actinopterygii</taxon>
        <taxon>Neopterygii</taxon>
        <taxon>Teleostei</taxon>
        <taxon>Ostariophysi</taxon>
        <taxon>Cypriniformes</taxon>
        <taxon>Cyprinidae</taxon>
        <taxon>Cyprininae</taxon>
        <taxon>Cyprinus</taxon>
    </lineage>
</organism>
<dbReference type="GO" id="GO:0080025">
    <property type="term" value="F:phosphatidylinositol-3,5-bisphosphate binding"/>
    <property type="evidence" value="ECO:0007669"/>
    <property type="project" value="TreeGrafter"/>
</dbReference>
<keyword evidence="2" id="KW-0963">Cytoplasm</keyword>
<evidence type="ECO:0000313" key="7">
    <source>
        <dbReference type="RefSeq" id="XP_042577570.1"/>
    </source>
</evidence>
<evidence type="ECO:0000256" key="1">
    <source>
        <dbReference type="ARBA" id="ARBA00004496"/>
    </source>
</evidence>